<dbReference type="AlphaFoldDB" id="G9WJR2"/>
<dbReference type="EMBL" id="AFVZ01000001">
    <property type="protein sequence ID" value="EHN59261.1"/>
    <property type="molecule type" value="Genomic_DNA"/>
</dbReference>
<dbReference type="InterPro" id="IPR051782">
    <property type="entry name" value="ABC_Transporter_VariousFunc"/>
</dbReference>
<keyword evidence="1" id="KW-0813">Transport</keyword>
<evidence type="ECO:0000256" key="1">
    <source>
        <dbReference type="ARBA" id="ARBA00022448"/>
    </source>
</evidence>
<name>G9WJR2_9LACO</name>
<dbReference type="Gene3D" id="3.40.50.300">
    <property type="entry name" value="P-loop containing nucleotide triphosphate hydrolases"/>
    <property type="match status" value="1"/>
</dbReference>
<evidence type="ECO:0000313" key="6">
    <source>
        <dbReference type="Proteomes" id="UP000004959"/>
    </source>
</evidence>
<keyword evidence="2" id="KW-0547">Nucleotide-binding</keyword>
<dbReference type="InterPro" id="IPR003439">
    <property type="entry name" value="ABC_transporter-like_ATP-bd"/>
</dbReference>
<evidence type="ECO:0000256" key="2">
    <source>
        <dbReference type="ARBA" id="ARBA00022741"/>
    </source>
</evidence>
<sequence>MTLEVSHLTGGYGQTNTIEDISFTVASGTLTALIGLNGSGKTTTINHLIGIMQPKAGQIIFDGIDSQKEPVRYQSALSYIPELPVVYEDLTLNEHVQTTISAYHLDEKKAESDAQRLFKIFRLEDKGNWFPIDFSKGMRQKVMIVMALLADTPLLVIDEPFIGLDPLAVADLIDLLKEKKAAGSTILMSTHVIAGAEEFVDQFLLLDQGKIHIRGHLKDIFQAFPKQKTIDGVYYQLAKEAEK</sequence>
<dbReference type="HOGENOM" id="CLU_000604_1_2_9"/>
<dbReference type="Pfam" id="PF00005">
    <property type="entry name" value="ABC_tran"/>
    <property type="match status" value="1"/>
</dbReference>
<dbReference type="OrthoDB" id="9804819at2"/>
<evidence type="ECO:0000313" key="5">
    <source>
        <dbReference type="EMBL" id="EHN59261.1"/>
    </source>
</evidence>
<reference evidence="5 6" key="1">
    <citation type="journal article" date="2012" name="PLoS ONE">
        <title>Functional divergence in the genus oenococcus as predicted by genome sequencing of the newly-described species, Oenococcus kitaharae.</title>
        <authorList>
            <person name="Borneman A.R."/>
            <person name="McCarthy J.M."/>
            <person name="Chambers P.J."/>
            <person name="Bartowsky E.J."/>
        </authorList>
    </citation>
    <scope>NUCLEOTIDE SEQUENCE [LARGE SCALE GENOMIC DNA]</scope>
    <source>
        <strain evidence="6">DSM17330</strain>
    </source>
</reference>
<dbReference type="PROSITE" id="PS50893">
    <property type="entry name" value="ABC_TRANSPORTER_2"/>
    <property type="match status" value="1"/>
</dbReference>
<dbReference type="InterPro" id="IPR027417">
    <property type="entry name" value="P-loop_NTPase"/>
</dbReference>
<keyword evidence="3 5" id="KW-0067">ATP-binding</keyword>
<organism evidence="5 6">
    <name type="scientific">Oenococcus kitaharae DSM 17330</name>
    <dbReference type="NCBI Taxonomy" id="1045004"/>
    <lineage>
        <taxon>Bacteria</taxon>
        <taxon>Bacillati</taxon>
        <taxon>Bacillota</taxon>
        <taxon>Bacilli</taxon>
        <taxon>Lactobacillales</taxon>
        <taxon>Lactobacillaceae</taxon>
        <taxon>Oenococcus</taxon>
    </lineage>
</organism>
<dbReference type="PANTHER" id="PTHR42939:SF5">
    <property type="entry name" value="ABC-TYPE TRANSPORTER ATP-BINDING PROTEIN ECSA"/>
    <property type="match status" value="1"/>
</dbReference>
<dbReference type="PATRIC" id="fig|1045004.4.peg.1160"/>
<protein>
    <submittedName>
        <fullName evidence="5">EcsA-like ABC transporterATP-binding protein</fullName>
    </submittedName>
</protein>
<feature type="domain" description="ABC transporter" evidence="4">
    <location>
        <begin position="3"/>
        <end position="233"/>
    </location>
</feature>
<dbReference type="PANTHER" id="PTHR42939">
    <property type="entry name" value="ABC TRANSPORTER ATP-BINDING PROTEIN ALBC-RELATED"/>
    <property type="match status" value="1"/>
</dbReference>
<evidence type="ECO:0000256" key="3">
    <source>
        <dbReference type="ARBA" id="ARBA00022840"/>
    </source>
</evidence>
<dbReference type="SMART" id="SM00382">
    <property type="entry name" value="AAA"/>
    <property type="match status" value="1"/>
</dbReference>
<dbReference type="SUPFAM" id="SSF52540">
    <property type="entry name" value="P-loop containing nucleoside triphosphate hydrolases"/>
    <property type="match status" value="1"/>
</dbReference>
<dbReference type="GO" id="GO:0005524">
    <property type="term" value="F:ATP binding"/>
    <property type="evidence" value="ECO:0007669"/>
    <property type="project" value="UniProtKB-KW"/>
</dbReference>
<accession>G9WJR2</accession>
<comment type="caution">
    <text evidence="5">The sequence shown here is derived from an EMBL/GenBank/DDBJ whole genome shotgun (WGS) entry which is preliminary data.</text>
</comment>
<dbReference type="Proteomes" id="UP000004959">
    <property type="component" value="Chromosome"/>
</dbReference>
<dbReference type="STRING" id="336988.NT96_07520"/>
<dbReference type="GO" id="GO:0016887">
    <property type="term" value="F:ATP hydrolysis activity"/>
    <property type="evidence" value="ECO:0007669"/>
    <property type="project" value="InterPro"/>
</dbReference>
<dbReference type="RefSeq" id="WP_007746080.1">
    <property type="nucleotide sequence ID" value="NZ_CM001398.1"/>
</dbReference>
<evidence type="ECO:0000259" key="4">
    <source>
        <dbReference type="PROSITE" id="PS50893"/>
    </source>
</evidence>
<dbReference type="InterPro" id="IPR003593">
    <property type="entry name" value="AAA+_ATPase"/>
</dbReference>
<dbReference type="InterPro" id="IPR017871">
    <property type="entry name" value="ABC_transporter-like_CS"/>
</dbReference>
<dbReference type="eggNOG" id="COG1131">
    <property type="taxonomic scope" value="Bacteria"/>
</dbReference>
<dbReference type="PROSITE" id="PS00211">
    <property type="entry name" value="ABC_TRANSPORTER_1"/>
    <property type="match status" value="1"/>
</dbReference>
<gene>
    <name evidence="5" type="ORF">OKIT_1163</name>
</gene>
<dbReference type="CDD" id="cd03230">
    <property type="entry name" value="ABC_DR_subfamily_A"/>
    <property type="match status" value="1"/>
</dbReference>
<keyword evidence="6" id="KW-1185">Reference proteome</keyword>
<proteinExistence type="predicted"/>